<name>A0A1T4UJM9_9GAMM</name>
<dbReference type="RefSeq" id="WP_080176075.1">
    <property type="nucleotide sequence ID" value="NZ_AP024857.1"/>
</dbReference>
<dbReference type="Proteomes" id="UP000191116">
    <property type="component" value="Unassembled WGS sequence"/>
</dbReference>
<dbReference type="AlphaFoldDB" id="A0A1T4UJM9"/>
<protein>
    <submittedName>
        <fullName evidence="2">Uncharacterized protein</fullName>
    </submittedName>
</protein>
<dbReference type="OrthoDB" id="9987306at2"/>
<feature type="coiled-coil region" evidence="1">
    <location>
        <begin position="104"/>
        <end position="138"/>
    </location>
</feature>
<reference evidence="2 3" key="1">
    <citation type="submission" date="2017-02" db="EMBL/GenBank/DDBJ databases">
        <authorList>
            <person name="Peterson S.W."/>
        </authorList>
    </citation>
    <scope>NUCLEOTIDE SEQUENCE [LARGE SCALE GENOMIC DNA]</scope>
    <source>
        <strain evidence="2 3">CECT 9189</strain>
    </source>
</reference>
<keyword evidence="1" id="KW-0175">Coiled coil</keyword>
<sequence>MTNERNEDLNSEQFVLERAVTRAVLNGAKPADVAAVNGIKYAACREMIHKYCKYANREVYEKLNIDAANMDNHSPYLEILRENKQLFIGLDECNKTEGQLRRDIAEREKRLANANIALRAERSELDQLQSELRMISVK</sequence>
<evidence type="ECO:0000256" key="1">
    <source>
        <dbReference type="SAM" id="Coils"/>
    </source>
</evidence>
<evidence type="ECO:0000313" key="2">
    <source>
        <dbReference type="EMBL" id="SKA52884.1"/>
    </source>
</evidence>
<evidence type="ECO:0000313" key="3">
    <source>
        <dbReference type="Proteomes" id="UP000191116"/>
    </source>
</evidence>
<organism evidence="2 3">
    <name type="scientific">Photobacterium toruni</name>
    <dbReference type="NCBI Taxonomy" id="1935446"/>
    <lineage>
        <taxon>Bacteria</taxon>
        <taxon>Pseudomonadati</taxon>
        <taxon>Pseudomonadota</taxon>
        <taxon>Gammaproteobacteria</taxon>
        <taxon>Vibrionales</taxon>
        <taxon>Vibrionaceae</taxon>
        <taxon>Photobacterium</taxon>
    </lineage>
</organism>
<gene>
    <name evidence="2" type="ORF">CZ814_03360</name>
</gene>
<accession>A0A1T4UJM9</accession>
<dbReference type="EMBL" id="FUWP01000025">
    <property type="protein sequence ID" value="SKA52884.1"/>
    <property type="molecule type" value="Genomic_DNA"/>
</dbReference>
<proteinExistence type="predicted"/>